<keyword evidence="2" id="KW-0677">Repeat</keyword>
<dbReference type="InterPro" id="IPR015915">
    <property type="entry name" value="Kelch-typ_b-propeller"/>
</dbReference>
<reference evidence="3" key="1">
    <citation type="submission" date="2016-06" db="UniProtKB">
        <authorList>
            <consortium name="WormBaseParasite"/>
        </authorList>
    </citation>
    <scope>IDENTIFICATION</scope>
</reference>
<dbReference type="PANTHER" id="PTHR46428:SF1">
    <property type="entry name" value="KELCH DOMAIN-CONTAINING PROTEIN 10"/>
    <property type="match status" value="1"/>
</dbReference>
<dbReference type="SUPFAM" id="SSF117281">
    <property type="entry name" value="Kelch motif"/>
    <property type="match status" value="1"/>
</dbReference>
<keyword evidence="1" id="KW-0880">Kelch repeat</keyword>
<dbReference type="WBParaSite" id="GPUH_0001985201-mRNA-1">
    <property type="protein sequence ID" value="GPUH_0001985201-mRNA-1"/>
    <property type="gene ID" value="GPUH_0001985201"/>
</dbReference>
<sequence>LVFAEQKFYVVGGTDGWDYNMEVRSLEPNGHDVRGRYRHEAVITGDEILIIGGGTSDWTSSMDTSRLSHGCVKFGDSVYIHGGCTERRLVNRTAVRRDLFDDFWQLNLNSWCWQRRPVNLLQKVCFHGTTVTLTWRDRFAF</sequence>
<dbReference type="Gene3D" id="2.120.10.80">
    <property type="entry name" value="Kelch-type beta propeller"/>
    <property type="match status" value="1"/>
</dbReference>
<dbReference type="PANTHER" id="PTHR46428">
    <property type="entry name" value="KELCH DOMAIN-CONTAINING PROTEIN 10"/>
    <property type="match status" value="1"/>
</dbReference>
<dbReference type="AlphaFoldDB" id="A0A183EFT6"/>
<accession>A0A183EFT6</accession>
<name>A0A183EFT6_9BILA</name>
<evidence type="ECO:0000313" key="3">
    <source>
        <dbReference type="WBParaSite" id="GPUH_0001985201-mRNA-1"/>
    </source>
</evidence>
<dbReference type="GO" id="GO:0032874">
    <property type="term" value="P:positive regulation of stress-activated MAPK cascade"/>
    <property type="evidence" value="ECO:0007669"/>
    <property type="project" value="TreeGrafter"/>
</dbReference>
<organism evidence="3">
    <name type="scientific">Gongylonema pulchrum</name>
    <dbReference type="NCBI Taxonomy" id="637853"/>
    <lineage>
        <taxon>Eukaryota</taxon>
        <taxon>Metazoa</taxon>
        <taxon>Ecdysozoa</taxon>
        <taxon>Nematoda</taxon>
        <taxon>Chromadorea</taxon>
        <taxon>Rhabditida</taxon>
        <taxon>Spirurina</taxon>
        <taxon>Spiruromorpha</taxon>
        <taxon>Spiruroidea</taxon>
        <taxon>Gongylonematidae</taxon>
        <taxon>Gongylonema</taxon>
    </lineage>
</organism>
<evidence type="ECO:0000256" key="1">
    <source>
        <dbReference type="ARBA" id="ARBA00022441"/>
    </source>
</evidence>
<protein>
    <submittedName>
        <fullName evidence="3">Kelch repeat protein</fullName>
    </submittedName>
</protein>
<dbReference type="InterPro" id="IPR052125">
    <property type="entry name" value="KLHDC10"/>
</dbReference>
<evidence type="ECO:0000256" key="2">
    <source>
        <dbReference type="ARBA" id="ARBA00022737"/>
    </source>
</evidence>
<proteinExistence type="predicted"/>